<name>A0A4Y7STC8_COPMI</name>
<organism evidence="1 2">
    <name type="scientific">Coprinellus micaceus</name>
    <name type="common">Glistening ink-cap mushroom</name>
    <name type="synonym">Coprinus micaceus</name>
    <dbReference type="NCBI Taxonomy" id="71717"/>
    <lineage>
        <taxon>Eukaryota</taxon>
        <taxon>Fungi</taxon>
        <taxon>Dikarya</taxon>
        <taxon>Basidiomycota</taxon>
        <taxon>Agaricomycotina</taxon>
        <taxon>Agaricomycetes</taxon>
        <taxon>Agaricomycetidae</taxon>
        <taxon>Agaricales</taxon>
        <taxon>Agaricineae</taxon>
        <taxon>Psathyrellaceae</taxon>
        <taxon>Coprinellus</taxon>
    </lineage>
</organism>
<accession>A0A4Y7STC8</accession>
<reference evidence="1 2" key="1">
    <citation type="journal article" date="2019" name="Nat. Ecol. Evol.">
        <title>Megaphylogeny resolves global patterns of mushroom evolution.</title>
        <authorList>
            <person name="Varga T."/>
            <person name="Krizsan K."/>
            <person name="Foldi C."/>
            <person name="Dima B."/>
            <person name="Sanchez-Garcia M."/>
            <person name="Sanchez-Ramirez S."/>
            <person name="Szollosi G.J."/>
            <person name="Szarkandi J.G."/>
            <person name="Papp V."/>
            <person name="Albert L."/>
            <person name="Andreopoulos W."/>
            <person name="Angelini C."/>
            <person name="Antonin V."/>
            <person name="Barry K.W."/>
            <person name="Bougher N.L."/>
            <person name="Buchanan P."/>
            <person name="Buyck B."/>
            <person name="Bense V."/>
            <person name="Catcheside P."/>
            <person name="Chovatia M."/>
            <person name="Cooper J."/>
            <person name="Damon W."/>
            <person name="Desjardin D."/>
            <person name="Finy P."/>
            <person name="Geml J."/>
            <person name="Haridas S."/>
            <person name="Hughes K."/>
            <person name="Justo A."/>
            <person name="Karasinski D."/>
            <person name="Kautmanova I."/>
            <person name="Kiss B."/>
            <person name="Kocsube S."/>
            <person name="Kotiranta H."/>
            <person name="LaButti K.M."/>
            <person name="Lechner B.E."/>
            <person name="Liimatainen K."/>
            <person name="Lipzen A."/>
            <person name="Lukacs Z."/>
            <person name="Mihaltcheva S."/>
            <person name="Morgado L.N."/>
            <person name="Niskanen T."/>
            <person name="Noordeloos M.E."/>
            <person name="Ohm R.A."/>
            <person name="Ortiz-Santana B."/>
            <person name="Ovrebo C."/>
            <person name="Racz N."/>
            <person name="Riley R."/>
            <person name="Savchenko A."/>
            <person name="Shiryaev A."/>
            <person name="Soop K."/>
            <person name="Spirin V."/>
            <person name="Szebenyi C."/>
            <person name="Tomsovsky M."/>
            <person name="Tulloss R.E."/>
            <person name="Uehling J."/>
            <person name="Grigoriev I.V."/>
            <person name="Vagvolgyi C."/>
            <person name="Papp T."/>
            <person name="Martin F.M."/>
            <person name="Miettinen O."/>
            <person name="Hibbett D.S."/>
            <person name="Nagy L.G."/>
        </authorList>
    </citation>
    <scope>NUCLEOTIDE SEQUENCE [LARGE SCALE GENOMIC DNA]</scope>
    <source>
        <strain evidence="1 2">FP101781</strain>
    </source>
</reference>
<comment type="caution">
    <text evidence="1">The sequence shown here is derived from an EMBL/GenBank/DDBJ whole genome shotgun (WGS) entry which is preliminary data.</text>
</comment>
<gene>
    <name evidence="1" type="ORF">FA13DRAFT_1269591</name>
</gene>
<proteinExistence type="predicted"/>
<keyword evidence="2" id="KW-1185">Reference proteome</keyword>
<sequence>MASNAMPVPAPVERVLFSDDTVRTPTLGMNGRKKGPLNGSVPMNFGETVYALTVCSHPPLQVGRWLEEPILQVRSQGGPSKPCQGSWTGSNRQKYYRGHQLEQSWWRVELRSLSLAEVSSGLTRRTIRQRTNSAHCLCERATAVMLALLHWT</sequence>
<evidence type="ECO:0000313" key="1">
    <source>
        <dbReference type="EMBL" id="TEB24971.1"/>
    </source>
</evidence>
<dbReference type="AlphaFoldDB" id="A0A4Y7STC8"/>
<evidence type="ECO:0000313" key="2">
    <source>
        <dbReference type="Proteomes" id="UP000298030"/>
    </source>
</evidence>
<protein>
    <submittedName>
        <fullName evidence="1">Uncharacterized protein</fullName>
    </submittedName>
</protein>
<dbReference type="EMBL" id="QPFP01000061">
    <property type="protein sequence ID" value="TEB24971.1"/>
    <property type="molecule type" value="Genomic_DNA"/>
</dbReference>
<dbReference type="Proteomes" id="UP000298030">
    <property type="component" value="Unassembled WGS sequence"/>
</dbReference>